<dbReference type="Gene3D" id="2.60.40.10">
    <property type="entry name" value="Immunoglobulins"/>
    <property type="match status" value="1"/>
</dbReference>
<dbReference type="InterPro" id="IPR036962">
    <property type="entry name" value="Glyco_hydro_3_N_sf"/>
</dbReference>
<protein>
    <recommendedName>
        <fullName evidence="4 10">beta-glucosidase</fullName>
        <ecNumber evidence="4 10">3.2.1.21</ecNumber>
    </recommendedName>
</protein>
<keyword evidence="7 10" id="KW-0119">Carbohydrate metabolism</keyword>
<dbReference type="SMART" id="SM01217">
    <property type="entry name" value="Fn3_like"/>
    <property type="match status" value="1"/>
</dbReference>
<keyword evidence="9 10" id="KW-0624">Polysaccharide degradation</keyword>
<dbReference type="PROSITE" id="PS51820">
    <property type="entry name" value="PA14"/>
    <property type="match status" value="1"/>
</dbReference>
<comment type="caution">
    <text evidence="12">The sequence shown here is derived from an EMBL/GenBank/DDBJ whole genome shotgun (WGS) entry which is preliminary data.</text>
</comment>
<organism evidence="12 13">
    <name type="scientific">Fusarium zealandicum</name>
    <dbReference type="NCBI Taxonomy" id="1053134"/>
    <lineage>
        <taxon>Eukaryota</taxon>
        <taxon>Fungi</taxon>
        <taxon>Dikarya</taxon>
        <taxon>Ascomycota</taxon>
        <taxon>Pezizomycotina</taxon>
        <taxon>Sordariomycetes</taxon>
        <taxon>Hypocreomycetidae</taxon>
        <taxon>Hypocreales</taxon>
        <taxon>Nectriaceae</taxon>
        <taxon>Fusarium</taxon>
        <taxon>Fusarium staphyleae species complex</taxon>
    </lineage>
</organism>
<dbReference type="InterPro" id="IPR013783">
    <property type="entry name" value="Ig-like_fold"/>
</dbReference>
<reference evidence="12" key="1">
    <citation type="journal article" date="2020" name="BMC Genomics">
        <title>Correction to: Identification and distribution of gene clusters required for synthesis of sphingolipid metabolism inhibitors in diverse species of the filamentous fungus Fusarium.</title>
        <authorList>
            <person name="Kim H.S."/>
            <person name="Lohmar J.M."/>
            <person name="Busman M."/>
            <person name="Brown D.W."/>
            <person name="Naumann T.A."/>
            <person name="Divon H.H."/>
            <person name="Lysoe E."/>
            <person name="Uhlig S."/>
            <person name="Proctor R.H."/>
        </authorList>
    </citation>
    <scope>NUCLEOTIDE SEQUENCE</scope>
    <source>
        <strain evidence="12">NRRL 22465</strain>
    </source>
</reference>
<dbReference type="Pfam" id="PF00933">
    <property type="entry name" value="Glyco_hydro_3"/>
    <property type="match status" value="1"/>
</dbReference>
<reference evidence="12" key="2">
    <citation type="submission" date="2020-05" db="EMBL/GenBank/DDBJ databases">
        <authorList>
            <person name="Kim H.-S."/>
            <person name="Proctor R.H."/>
            <person name="Brown D.W."/>
        </authorList>
    </citation>
    <scope>NUCLEOTIDE SEQUENCE</scope>
    <source>
        <strain evidence="12">NRRL 22465</strain>
    </source>
</reference>
<gene>
    <name evidence="12" type="ORF">FZEAL_6210</name>
</gene>
<dbReference type="InterPro" id="IPR002772">
    <property type="entry name" value="Glyco_hydro_3_C"/>
</dbReference>
<dbReference type="InterPro" id="IPR017853">
    <property type="entry name" value="GH"/>
</dbReference>
<dbReference type="InterPro" id="IPR050288">
    <property type="entry name" value="Cellulose_deg_GH3"/>
</dbReference>
<sequence length="827" mass="91370">MNDTNTPDTPDTVSLLTAADFWRTKAIPERGIPSIKTTDGPNGARGGVFVGGTKAALFPCGISLAATWNKDLLYEVGQHLALEARARSAEMLLAPTACMHRHPLGGRNFESFSEDPLLTGKLAAQYIKGLQEKGVAATIKHFVGNEQETNRLTIDSLVTERSLRELYLRPFEIAIREANPWAVMTSYNLINGVHADMNKHTLKDILRGEWGYDGTVVSDWGGINSSVESVQAGCDIEFPYSAKWRLEKLVAAVSEGSMKMEEIDRAAENVLTLVERLKGDDMSPEKPEQEDDRDETRKLIRAAGHEGLTLLKNDDNILPLCPRVSKVAVIGPNANRAIAGGGGSASLNPYYNTIPLDSIRKIAQQQVAFAQGCHIHKWLPVASAYCTDKSGKPGVNIDWFAGDKFKDSPVVTQRRTNTDLFLWDSAPLKQVGPEWSAIATTYLTAKTTGKHTVSFMSVGPGKLFVDGKLVLDLWDWTEEGEAMFDGSVDYLVDVDMEADKAVELRVEMTNELRPVSKQKQFGITHKYGGCRIGFKEQDRVDYIQEAVETARAADVAVVIVGVDAEWESEGYDRQTMDLPVDGSQDRLIEAVVKANPRTVVVNQSGSPVHMPWADQVPVIIQGWYQGQEAGNALADVLFGIQNPSGKLPATFPRRIEHTPAWHTWPGENHKVLYGEGLYIGYRHYEHANIAPLFPFGHGLSYTRFEYGRPEISARTLTADGEIKITLAVSNVGSRSGAEIVQLYVHDEKSRLPRPEKELVAFEKVSLEADETRHITISIDKYAVGYYDEAVPGWIAEEGSFKVLIGASSADIRQSTRFSVKESFTWVF</sequence>
<dbReference type="FunFam" id="2.60.40.10:FF:000495">
    <property type="entry name" value="Periplasmic beta-glucosidase"/>
    <property type="match status" value="1"/>
</dbReference>
<evidence type="ECO:0000256" key="9">
    <source>
        <dbReference type="ARBA" id="ARBA00023326"/>
    </source>
</evidence>
<evidence type="ECO:0000256" key="10">
    <source>
        <dbReference type="RuleBase" id="RU361161"/>
    </source>
</evidence>
<keyword evidence="5 10" id="KW-0378">Hydrolase</keyword>
<comment type="pathway">
    <text evidence="2 10">Glycan metabolism; cellulose degradation.</text>
</comment>
<evidence type="ECO:0000256" key="1">
    <source>
        <dbReference type="ARBA" id="ARBA00000448"/>
    </source>
</evidence>
<evidence type="ECO:0000259" key="11">
    <source>
        <dbReference type="PROSITE" id="PS51820"/>
    </source>
</evidence>
<evidence type="ECO:0000256" key="3">
    <source>
        <dbReference type="ARBA" id="ARBA00005336"/>
    </source>
</evidence>
<dbReference type="AlphaFoldDB" id="A0A8H4XJ39"/>
<dbReference type="Pfam" id="PF01915">
    <property type="entry name" value="Glyco_hydro_3_C"/>
    <property type="match status" value="1"/>
</dbReference>
<evidence type="ECO:0000313" key="13">
    <source>
        <dbReference type="Proteomes" id="UP000635477"/>
    </source>
</evidence>
<dbReference type="EC" id="3.2.1.21" evidence="4 10"/>
<name>A0A8H4XJ39_9HYPO</name>
<keyword evidence="13" id="KW-1185">Reference proteome</keyword>
<dbReference type="InterPro" id="IPR019800">
    <property type="entry name" value="Glyco_hydro_3_AS"/>
</dbReference>
<proteinExistence type="inferred from homology"/>
<dbReference type="InterPro" id="IPR011658">
    <property type="entry name" value="PA14_dom"/>
</dbReference>
<dbReference type="InterPro" id="IPR036881">
    <property type="entry name" value="Glyco_hydro_3_C_sf"/>
</dbReference>
<dbReference type="Gene3D" id="3.20.20.300">
    <property type="entry name" value="Glycoside hydrolase, family 3, N-terminal domain"/>
    <property type="match status" value="1"/>
</dbReference>
<evidence type="ECO:0000256" key="6">
    <source>
        <dbReference type="ARBA" id="ARBA00023180"/>
    </source>
</evidence>
<evidence type="ECO:0000256" key="7">
    <source>
        <dbReference type="ARBA" id="ARBA00023277"/>
    </source>
</evidence>
<dbReference type="PRINTS" id="PR00133">
    <property type="entry name" value="GLHYDRLASE3"/>
</dbReference>
<evidence type="ECO:0000256" key="2">
    <source>
        <dbReference type="ARBA" id="ARBA00004987"/>
    </source>
</evidence>
<dbReference type="OrthoDB" id="47059at2759"/>
<keyword evidence="6" id="KW-0325">Glycoprotein</keyword>
<keyword evidence="8 10" id="KW-0326">Glycosidase</keyword>
<dbReference type="PANTHER" id="PTHR42715">
    <property type="entry name" value="BETA-GLUCOSIDASE"/>
    <property type="match status" value="1"/>
</dbReference>
<dbReference type="PROSITE" id="PS00775">
    <property type="entry name" value="GLYCOSYL_HYDROL_F3"/>
    <property type="match status" value="1"/>
</dbReference>
<dbReference type="EMBL" id="JABEYC010000450">
    <property type="protein sequence ID" value="KAF4977246.1"/>
    <property type="molecule type" value="Genomic_DNA"/>
</dbReference>
<comment type="similarity">
    <text evidence="3 10">Belongs to the glycosyl hydrolase 3 family.</text>
</comment>
<dbReference type="Gene3D" id="3.40.50.1700">
    <property type="entry name" value="Glycoside hydrolase family 3 C-terminal domain"/>
    <property type="match status" value="1"/>
</dbReference>
<dbReference type="InterPro" id="IPR026891">
    <property type="entry name" value="Fn3-like"/>
</dbReference>
<dbReference type="InterPro" id="IPR001764">
    <property type="entry name" value="Glyco_hydro_3_N"/>
</dbReference>
<dbReference type="SUPFAM" id="SSF52279">
    <property type="entry name" value="Beta-D-glucan exohydrolase, C-terminal domain"/>
    <property type="match status" value="1"/>
</dbReference>
<comment type="catalytic activity">
    <reaction evidence="1 10">
        <text>Hydrolysis of terminal, non-reducing beta-D-glucosyl residues with release of beta-D-glucose.</text>
        <dbReference type="EC" id="3.2.1.21"/>
    </reaction>
</comment>
<dbReference type="PANTHER" id="PTHR42715:SF3">
    <property type="entry name" value="BETA-GLUCOSIDASE B-RELATED"/>
    <property type="match status" value="1"/>
</dbReference>
<dbReference type="GO" id="GO:0030245">
    <property type="term" value="P:cellulose catabolic process"/>
    <property type="evidence" value="ECO:0007669"/>
    <property type="project" value="UniProtKB-UniPathway"/>
</dbReference>
<dbReference type="FunFam" id="2.60.120.260:FF:000114">
    <property type="entry name" value="Glycoside hydrolase family 3 protein"/>
    <property type="match status" value="1"/>
</dbReference>
<feature type="domain" description="PA14" evidence="11">
    <location>
        <begin position="390"/>
        <end position="550"/>
    </location>
</feature>
<dbReference type="SUPFAM" id="SSF51445">
    <property type="entry name" value="(Trans)glycosidases"/>
    <property type="match status" value="1"/>
</dbReference>
<accession>A0A8H4XJ39</accession>
<evidence type="ECO:0000256" key="4">
    <source>
        <dbReference type="ARBA" id="ARBA00012744"/>
    </source>
</evidence>
<dbReference type="Proteomes" id="UP000635477">
    <property type="component" value="Unassembled WGS sequence"/>
</dbReference>
<dbReference type="UniPathway" id="UPA00696"/>
<evidence type="ECO:0000256" key="5">
    <source>
        <dbReference type="ARBA" id="ARBA00022801"/>
    </source>
</evidence>
<evidence type="ECO:0000256" key="8">
    <source>
        <dbReference type="ARBA" id="ARBA00023295"/>
    </source>
</evidence>
<dbReference type="InterPro" id="IPR037524">
    <property type="entry name" value="PA14/GLEYA"/>
</dbReference>
<dbReference type="Gene3D" id="2.60.120.260">
    <property type="entry name" value="Galactose-binding domain-like"/>
    <property type="match status" value="1"/>
</dbReference>
<evidence type="ECO:0000313" key="12">
    <source>
        <dbReference type="EMBL" id="KAF4977246.1"/>
    </source>
</evidence>
<dbReference type="Pfam" id="PF14310">
    <property type="entry name" value="Fn3-like"/>
    <property type="match status" value="1"/>
</dbReference>
<dbReference type="Pfam" id="PF07691">
    <property type="entry name" value="PA14"/>
    <property type="match status" value="1"/>
</dbReference>
<dbReference type="SMART" id="SM00758">
    <property type="entry name" value="PA14"/>
    <property type="match status" value="1"/>
</dbReference>
<dbReference type="GO" id="GO:0008422">
    <property type="term" value="F:beta-glucosidase activity"/>
    <property type="evidence" value="ECO:0007669"/>
    <property type="project" value="UniProtKB-EC"/>
</dbReference>